<evidence type="ECO:0008006" key="3">
    <source>
        <dbReference type="Google" id="ProtNLM"/>
    </source>
</evidence>
<accession>A0A540LDS4</accession>
<keyword evidence="2" id="KW-1185">Reference proteome</keyword>
<dbReference type="Proteomes" id="UP000315295">
    <property type="component" value="Unassembled WGS sequence"/>
</dbReference>
<dbReference type="PANTHER" id="PTHR11439:SF467">
    <property type="entry name" value="INTEGRASE CATALYTIC DOMAIN-CONTAINING PROTEIN"/>
    <property type="match status" value="1"/>
</dbReference>
<sequence length="303" mass="34105">MKDLGEAHYVLGIEIVRDRKRRLLGLSQKGYIDRVLEKFHMASCNCGQVPVNKGDKFSKIQCPRSDLEVKKMQAKPYASLIGSLMYATICTRPDIAFIVGMLGRFQANPGEAHWVAAKKVLRYLQRTKTHMLVYGRTNSLELKGYTNSDLAGDVDDRKSTGGYIFILNGWAVSWKSAKQTIIATSTMEAEFVACFEGMKQAAWLKNFLTDLKIVNSVQKPVTMFCDNNSAVFFAKNNKRTSASRLMDVKFLKVREQVKKGVIEVQHISTTMMIADPLTKALPIGEFKKHVSSMGVLEGFDQWE</sequence>
<reference evidence="1 2" key="1">
    <citation type="journal article" date="2019" name="G3 (Bethesda)">
        <title>Sequencing of a Wild Apple (Malus baccata) Genome Unravels the Differences Between Cultivated and Wild Apple Species Regarding Disease Resistance and Cold Tolerance.</title>
        <authorList>
            <person name="Chen X."/>
        </authorList>
    </citation>
    <scope>NUCLEOTIDE SEQUENCE [LARGE SCALE GENOMIC DNA]</scope>
    <source>
        <strain evidence="2">cv. Shandingzi</strain>
        <tissue evidence="1">Leaves</tissue>
    </source>
</reference>
<name>A0A540LDS4_MALBA</name>
<evidence type="ECO:0000313" key="1">
    <source>
        <dbReference type="EMBL" id="TQD84617.1"/>
    </source>
</evidence>
<dbReference type="CDD" id="cd09272">
    <property type="entry name" value="RNase_HI_RT_Ty1"/>
    <property type="match status" value="1"/>
</dbReference>
<comment type="caution">
    <text evidence="1">The sequence shown here is derived from an EMBL/GenBank/DDBJ whole genome shotgun (WGS) entry which is preliminary data.</text>
</comment>
<protein>
    <recommendedName>
        <fullName evidence="3">Reverse transcriptase Ty1/copia-type domain-containing protein</fullName>
    </recommendedName>
</protein>
<gene>
    <name evidence="1" type="ORF">C1H46_029819</name>
</gene>
<organism evidence="1 2">
    <name type="scientific">Malus baccata</name>
    <name type="common">Siberian crab apple</name>
    <name type="synonym">Pyrus baccata</name>
    <dbReference type="NCBI Taxonomy" id="106549"/>
    <lineage>
        <taxon>Eukaryota</taxon>
        <taxon>Viridiplantae</taxon>
        <taxon>Streptophyta</taxon>
        <taxon>Embryophyta</taxon>
        <taxon>Tracheophyta</taxon>
        <taxon>Spermatophyta</taxon>
        <taxon>Magnoliopsida</taxon>
        <taxon>eudicotyledons</taxon>
        <taxon>Gunneridae</taxon>
        <taxon>Pentapetalae</taxon>
        <taxon>rosids</taxon>
        <taxon>fabids</taxon>
        <taxon>Rosales</taxon>
        <taxon>Rosaceae</taxon>
        <taxon>Amygdaloideae</taxon>
        <taxon>Maleae</taxon>
        <taxon>Malus</taxon>
    </lineage>
</organism>
<proteinExistence type="predicted"/>
<dbReference type="STRING" id="106549.A0A540LDS4"/>
<dbReference type="EMBL" id="VIEB01000628">
    <property type="protein sequence ID" value="TQD84617.1"/>
    <property type="molecule type" value="Genomic_DNA"/>
</dbReference>
<dbReference type="PANTHER" id="PTHR11439">
    <property type="entry name" value="GAG-POL-RELATED RETROTRANSPOSON"/>
    <property type="match status" value="1"/>
</dbReference>
<dbReference type="AlphaFoldDB" id="A0A540LDS4"/>
<evidence type="ECO:0000313" key="2">
    <source>
        <dbReference type="Proteomes" id="UP000315295"/>
    </source>
</evidence>